<reference evidence="10" key="1">
    <citation type="submission" date="2018-03" db="EMBL/GenBank/DDBJ databases">
        <authorList>
            <person name="Guldener U."/>
        </authorList>
    </citation>
    <scope>NUCLEOTIDE SEQUENCE</scope>
</reference>
<comment type="subcellular location">
    <subcellularLocation>
        <location evidence="1">Nucleus</location>
    </subcellularLocation>
</comment>
<evidence type="ECO:0000313" key="11">
    <source>
        <dbReference type="Proteomes" id="UP001187682"/>
    </source>
</evidence>
<feature type="compositionally biased region" description="Basic and acidic residues" evidence="8">
    <location>
        <begin position="107"/>
        <end position="123"/>
    </location>
</feature>
<dbReference type="InterPro" id="IPR006786">
    <property type="entry name" value="Pinin_SDK_MemA"/>
</dbReference>
<keyword evidence="6" id="KW-0508">mRNA splicing</keyword>
<dbReference type="AlphaFoldDB" id="A0AAE8MRT1"/>
<comment type="similarity">
    <text evidence="2">Belongs to the pinin family.</text>
</comment>
<dbReference type="Proteomes" id="UP001187682">
    <property type="component" value="Unassembled WGS sequence"/>
</dbReference>
<dbReference type="Pfam" id="PF04696">
    <property type="entry name" value="Pinin_SDK_memA"/>
    <property type="match status" value="1"/>
</dbReference>
<dbReference type="PANTHER" id="PTHR12707">
    <property type="entry name" value="PINN"/>
    <property type="match status" value="1"/>
</dbReference>
<evidence type="ECO:0000256" key="4">
    <source>
        <dbReference type="ARBA" id="ARBA00023015"/>
    </source>
</evidence>
<feature type="compositionally biased region" description="Basic and acidic residues" evidence="8">
    <location>
        <begin position="224"/>
        <end position="274"/>
    </location>
</feature>
<evidence type="ECO:0000256" key="8">
    <source>
        <dbReference type="SAM" id="MobiDB-lite"/>
    </source>
</evidence>
<feature type="domain" description="Pinin/SDK/MemA protein" evidence="9">
    <location>
        <begin position="78"/>
        <end position="194"/>
    </location>
</feature>
<keyword evidence="11" id="KW-1185">Reference proteome</keyword>
<evidence type="ECO:0000256" key="7">
    <source>
        <dbReference type="ARBA" id="ARBA00023242"/>
    </source>
</evidence>
<keyword evidence="3" id="KW-0507">mRNA processing</keyword>
<feature type="region of interest" description="Disordered" evidence="8">
    <location>
        <begin position="221"/>
        <end position="288"/>
    </location>
</feature>
<gene>
    <name evidence="10" type="ORF">DNG_01548</name>
</gene>
<dbReference type="GO" id="GO:0071013">
    <property type="term" value="C:catalytic step 2 spliceosome"/>
    <property type="evidence" value="ECO:0007669"/>
    <property type="project" value="TreeGrafter"/>
</dbReference>
<comment type="caution">
    <text evidence="10">The sequence shown here is derived from an EMBL/GenBank/DDBJ whole genome shotgun (WGS) entry which is preliminary data.</text>
</comment>
<dbReference type="InterPro" id="IPR039853">
    <property type="entry name" value="Pinin"/>
</dbReference>
<evidence type="ECO:0000259" key="9">
    <source>
        <dbReference type="Pfam" id="PF04696"/>
    </source>
</evidence>
<evidence type="ECO:0000256" key="5">
    <source>
        <dbReference type="ARBA" id="ARBA00023163"/>
    </source>
</evidence>
<evidence type="ECO:0000256" key="2">
    <source>
        <dbReference type="ARBA" id="ARBA00010386"/>
    </source>
</evidence>
<keyword evidence="7" id="KW-0539">Nucleus</keyword>
<protein>
    <recommendedName>
        <fullName evidence="9">Pinin/SDK/MemA protein domain-containing protein</fullName>
    </recommendedName>
</protein>
<dbReference type="EMBL" id="ONZQ02000002">
    <property type="protein sequence ID" value="SPN98503.1"/>
    <property type="molecule type" value="Genomic_DNA"/>
</dbReference>
<name>A0AAE8MRT1_9PEZI</name>
<dbReference type="GO" id="GO:0006397">
    <property type="term" value="P:mRNA processing"/>
    <property type="evidence" value="ECO:0007669"/>
    <property type="project" value="UniProtKB-KW"/>
</dbReference>
<dbReference type="GO" id="GO:0008380">
    <property type="term" value="P:RNA splicing"/>
    <property type="evidence" value="ECO:0007669"/>
    <property type="project" value="UniProtKB-KW"/>
</dbReference>
<evidence type="ECO:0000256" key="1">
    <source>
        <dbReference type="ARBA" id="ARBA00004123"/>
    </source>
</evidence>
<dbReference type="PANTHER" id="PTHR12707:SF0">
    <property type="entry name" value="PININ"/>
    <property type="match status" value="1"/>
</dbReference>
<feature type="region of interest" description="Disordered" evidence="8">
    <location>
        <begin position="1"/>
        <end position="123"/>
    </location>
</feature>
<accession>A0AAE8MRT1</accession>
<feature type="compositionally biased region" description="Basic and acidic residues" evidence="8">
    <location>
        <begin position="34"/>
        <end position="82"/>
    </location>
</feature>
<evidence type="ECO:0000256" key="3">
    <source>
        <dbReference type="ARBA" id="ARBA00022664"/>
    </source>
</evidence>
<proteinExistence type="inferred from homology"/>
<evidence type="ECO:0000256" key="6">
    <source>
        <dbReference type="ARBA" id="ARBA00023187"/>
    </source>
</evidence>
<sequence>MAEPLAEDAVRLDSTDSNPLKRKSPPPSSPATDRQSESPKRAKTEQERARTDDAHPDAGDREAPPKRSLEEARARVAQEEKRRSKRLFGGLMGALSQRPPAGSQQQRRMEIEKRQQERLREQRVVEQKAMEEKRARLEETRLREAIKWEERVLHVRHSTLLDQARFLRTKAQPPLYYKPWILTADQKDEIRRQVYAAEDTIERELDDFRVRKEEHARRYGLLVHPDEGEREEAAEPRDAERLPEARKESDTQGPVPEERSESRSTPDRDHHDESGDVVVEAGEDVVIY</sequence>
<keyword evidence="5" id="KW-0804">Transcription</keyword>
<feature type="compositionally biased region" description="Low complexity" evidence="8">
    <location>
        <begin position="276"/>
        <end position="288"/>
    </location>
</feature>
<keyword evidence="4" id="KW-0805">Transcription regulation</keyword>
<organism evidence="10 11">
    <name type="scientific">Cephalotrichum gorgonifer</name>
    <dbReference type="NCBI Taxonomy" id="2041049"/>
    <lineage>
        <taxon>Eukaryota</taxon>
        <taxon>Fungi</taxon>
        <taxon>Dikarya</taxon>
        <taxon>Ascomycota</taxon>
        <taxon>Pezizomycotina</taxon>
        <taxon>Sordariomycetes</taxon>
        <taxon>Hypocreomycetidae</taxon>
        <taxon>Microascales</taxon>
        <taxon>Microascaceae</taxon>
        <taxon>Cephalotrichum</taxon>
    </lineage>
</organism>
<evidence type="ECO:0000313" key="10">
    <source>
        <dbReference type="EMBL" id="SPN98503.1"/>
    </source>
</evidence>